<protein>
    <recommendedName>
        <fullName evidence="5 7">Uronate isomerase</fullName>
        <ecNumber evidence="4 7">5.3.1.12</ecNumber>
    </recommendedName>
    <alternativeName>
        <fullName evidence="7">Glucuronate isomerase</fullName>
    </alternativeName>
    <alternativeName>
        <fullName evidence="7">Uronic isomerase</fullName>
    </alternativeName>
</protein>
<sequence length="471" mass="54343">MKKPFIDDDFLLQSESARKLYHEYSEDEPIVDYHCHLSPKQIAEDINFRNLTHIWLDGDHYKWRAMRTCGVDEKYITGDASDKEKFLAWAKTVPKTLKNPLYHWTHMELKNPFGITDRLLNGETAEEIWEKCNQMLSLPEFSTRALLRRNKVKVVGTTDDPTDNLEYHQQLKDEGETDFIVAPTFRPDRGMEIENGDEYREWVKKLEAAADTSISNFKEFLEALQSRHDAFHELGCRASDHGVEVPHSEEFSDAQVDTIFQKVLDGKAPTEDEVKMFKSAFLYYCGVMDAEKGWVYQLHMGAIRNNNTRMLKKLGRDTGFDSIGDFELAIPLSRLLNRLDSEDNLPKTILYNNNPRDNELMATMLGNFQDGSVPGKLQHGPPWWFLDQKNGIEEQLESLSNMGVISEFIGMTTDSRSFLSYPRHEYYRRVLCNVIGDDIEKGLIPADFELVGKTVKDISFANAKNYFGFDI</sequence>
<evidence type="ECO:0000256" key="2">
    <source>
        <dbReference type="ARBA" id="ARBA00004892"/>
    </source>
</evidence>
<proteinExistence type="inferred from homology"/>
<evidence type="ECO:0000256" key="5">
    <source>
        <dbReference type="ARBA" id="ARBA00020555"/>
    </source>
</evidence>
<dbReference type="OrthoDB" id="9766564at2"/>
<gene>
    <name evidence="7" type="primary">uxaC</name>
    <name evidence="8" type="ORF">SAMN06265219_11759</name>
</gene>
<dbReference type="AlphaFoldDB" id="A0A521FDT5"/>
<dbReference type="PANTHER" id="PTHR30068">
    <property type="entry name" value="URONATE ISOMERASE"/>
    <property type="match status" value="1"/>
</dbReference>
<dbReference type="UniPathway" id="UPA00246"/>
<evidence type="ECO:0000256" key="7">
    <source>
        <dbReference type="HAMAP-Rule" id="MF_00675"/>
    </source>
</evidence>
<comment type="similarity">
    <text evidence="3 7">Belongs to the metallo-dependent hydrolases superfamily. Uronate isomerase family.</text>
</comment>
<dbReference type="HAMAP" id="MF_00675">
    <property type="entry name" value="UxaC"/>
    <property type="match status" value="1"/>
</dbReference>
<comment type="catalytic activity">
    <reaction evidence="7">
        <text>aldehydo-D-galacturonate = keto-D-tagaturonate</text>
        <dbReference type="Rhea" id="RHEA:27702"/>
        <dbReference type="ChEBI" id="CHEBI:12952"/>
        <dbReference type="ChEBI" id="CHEBI:17886"/>
    </reaction>
</comment>
<comment type="pathway">
    <text evidence="2 7">Carbohydrate metabolism; pentose and glucuronate interconversion.</text>
</comment>
<dbReference type="GO" id="GO:0008880">
    <property type="term" value="F:glucuronate isomerase activity"/>
    <property type="evidence" value="ECO:0007669"/>
    <property type="project" value="UniProtKB-UniRule"/>
</dbReference>
<dbReference type="Gene3D" id="3.20.20.140">
    <property type="entry name" value="Metal-dependent hydrolases"/>
    <property type="match status" value="1"/>
</dbReference>
<organism evidence="8 9">
    <name type="scientific">Gracilimonas mengyeensis</name>
    <dbReference type="NCBI Taxonomy" id="1302730"/>
    <lineage>
        <taxon>Bacteria</taxon>
        <taxon>Pseudomonadati</taxon>
        <taxon>Balneolota</taxon>
        <taxon>Balneolia</taxon>
        <taxon>Balneolales</taxon>
        <taxon>Balneolaceae</taxon>
        <taxon>Gracilimonas</taxon>
    </lineage>
</organism>
<dbReference type="Proteomes" id="UP000317557">
    <property type="component" value="Unassembled WGS sequence"/>
</dbReference>
<dbReference type="EMBL" id="FXTP01000017">
    <property type="protein sequence ID" value="SMO94164.1"/>
    <property type="molecule type" value="Genomic_DNA"/>
</dbReference>
<dbReference type="Gene3D" id="1.10.2020.10">
    <property type="entry name" value="uronate isomerase, domain 2, chain A"/>
    <property type="match status" value="1"/>
</dbReference>
<dbReference type="GO" id="GO:0042840">
    <property type="term" value="P:D-glucuronate catabolic process"/>
    <property type="evidence" value="ECO:0007669"/>
    <property type="project" value="TreeGrafter"/>
</dbReference>
<evidence type="ECO:0000256" key="4">
    <source>
        <dbReference type="ARBA" id="ARBA00012546"/>
    </source>
</evidence>
<comment type="catalytic activity">
    <reaction evidence="1 7">
        <text>D-glucuronate = D-fructuronate</text>
        <dbReference type="Rhea" id="RHEA:13049"/>
        <dbReference type="ChEBI" id="CHEBI:58720"/>
        <dbReference type="ChEBI" id="CHEBI:59863"/>
        <dbReference type="EC" id="5.3.1.12"/>
    </reaction>
</comment>
<keyword evidence="6 7" id="KW-0413">Isomerase</keyword>
<reference evidence="8 9" key="1">
    <citation type="submission" date="2017-05" db="EMBL/GenBank/DDBJ databases">
        <authorList>
            <person name="Varghese N."/>
            <person name="Submissions S."/>
        </authorList>
    </citation>
    <scope>NUCLEOTIDE SEQUENCE [LARGE SCALE GENOMIC DNA]</scope>
    <source>
        <strain evidence="8 9">DSM 21985</strain>
    </source>
</reference>
<dbReference type="PANTHER" id="PTHR30068:SF4">
    <property type="entry name" value="URONATE ISOMERASE"/>
    <property type="match status" value="1"/>
</dbReference>
<evidence type="ECO:0000313" key="8">
    <source>
        <dbReference type="EMBL" id="SMO94164.1"/>
    </source>
</evidence>
<keyword evidence="9" id="KW-1185">Reference proteome</keyword>
<dbReference type="Pfam" id="PF02614">
    <property type="entry name" value="UxaC"/>
    <property type="match status" value="1"/>
</dbReference>
<dbReference type="SUPFAM" id="SSF51556">
    <property type="entry name" value="Metallo-dependent hydrolases"/>
    <property type="match status" value="1"/>
</dbReference>
<evidence type="ECO:0000256" key="3">
    <source>
        <dbReference type="ARBA" id="ARBA00008397"/>
    </source>
</evidence>
<evidence type="ECO:0000256" key="1">
    <source>
        <dbReference type="ARBA" id="ARBA00001165"/>
    </source>
</evidence>
<name>A0A521FDT5_9BACT</name>
<dbReference type="NCBIfam" id="NF002794">
    <property type="entry name" value="PRK02925.1"/>
    <property type="match status" value="1"/>
</dbReference>
<dbReference type="InterPro" id="IPR032466">
    <property type="entry name" value="Metal_Hydrolase"/>
</dbReference>
<dbReference type="InterPro" id="IPR003766">
    <property type="entry name" value="Uronate_isomerase"/>
</dbReference>
<evidence type="ECO:0000313" key="9">
    <source>
        <dbReference type="Proteomes" id="UP000317557"/>
    </source>
</evidence>
<dbReference type="RefSeq" id="WP_142455914.1">
    <property type="nucleotide sequence ID" value="NZ_FXTP01000017.1"/>
</dbReference>
<evidence type="ECO:0000256" key="6">
    <source>
        <dbReference type="ARBA" id="ARBA00023235"/>
    </source>
</evidence>
<dbReference type="EC" id="5.3.1.12" evidence="4 7"/>
<dbReference type="GO" id="GO:0019698">
    <property type="term" value="P:D-galacturonate catabolic process"/>
    <property type="evidence" value="ECO:0007669"/>
    <property type="project" value="TreeGrafter"/>
</dbReference>
<accession>A0A521FDT5</accession>